<evidence type="ECO:0000256" key="5">
    <source>
        <dbReference type="ARBA" id="ARBA00022692"/>
    </source>
</evidence>
<evidence type="ECO:0000313" key="16">
    <source>
        <dbReference type="EMBL" id="MBD7984634.1"/>
    </source>
</evidence>
<keyword evidence="9 13" id="KW-0472">Membrane</keyword>
<keyword evidence="15" id="KW-0175">Coiled coil</keyword>
<protein>
    <recommendedName>
        <fullName evidence="13">ATP synthase subunit b</fullName>
    </recommendedName>
    <alternativeName>
        <fullName evidence="13">ATP synthase F(0) sector subunit b</fullName>
    </alternativeName>
    <alternativeName>
        <fullName evidence="13">ATPase subunit I</fullName>
    </alternativeName>
    <alternativeName>
        <fullName evidence="13">F-type ATPase subunit b</fullName>
        <shortName evidence="13">F-ATPase subunit b</shortName>
    </alternativeName>
</protein>
<accession>A0ABR8UA83</accession>
<keyword evidence="4 13" id="KW-0138">CF(0)</keyword>
<sequence length="186" mass="20623">MVLENTLILLSANADAGFLAKLNDPDGLNLGSIITTVFFFTVLMLLLKRFAWGPLMGIMDQRAQLIANEIEAAEQSRLDSHKLLEEQRALLKEARENAQSIVDNARKQGETQREELITAARNEVNRMKESATLEIATEKEKAVAAVREEFVSLSILAASKVLGKEISEEDNRALIEETIVKAGESR</sequence>
<comment type="similarity">
    <text evidence="1 13 14">Belongs to the ATPase B chain family.</text>
</comment>
<keyword evidence="2 13" id="KW-0813">Transport</keyword>
<evidence type="ECO:0000256" key="15">
    <source>
        <dbReference type="SAM" id="Coils"/>
    </source>
</evidence>
<comment type="caution">
    <text evidence="16">The sequence shown here is derived from an EMBL/GenBank/DDBJ whole genome shotgun (WGS) entry which is preliminary data.</text>
</comment>
<comment type="subunit">
    <text evidence="13">F-type ATPases have 2 components, F(1) - the catalytic core - and F(0) - the membrane proton channel. F(1) has five subunits: alpha(3), beta(3), gamma(1), delta(1), epsilon(1). F(0) has three main subunits: a(1), b(2) and c(10-14). The alpha and beta chains form an alternating ring which encloses part of the gamma chain. F(1) is attached to F(0) by a central stalk formed by the gamma and epsilon chains, while a peripheral stalk is formed by the delta and b chains.</text>
</comment>
<evidence type="ECO:0000256" key="7">
    <source>
        <dbReference type="ARBA" id="ARBA00022989"/>
    </source>
</evidence>
<evidence type="ECO:0000256" key="8">
    <source>
        <dbReference type="ARBA" id="ARBA00023065"/>
    </source>
</evidence>
<proteinExistence type="inferred from homology"/>
<keyword evidence="17" id="KW-1185">Reference proteome</keyword>
<keyword evidence="10 13" id="KW-0066">ATP synthesis</keyword>
<evidence type="ECO:0000256" key="13">
    <source>
        <dbReference type="HAMAP-Rule" id="MF_01398"/>
    </source>
</evidence>
<dbReference type="PANTHER" id="PTHR33445:SF1">
    <property type="entry name" value="ATP SYNTHASE SUBUNIT B"/>
    <property type="match status" value="1"/>
</dbReference>
<dbReference type="Pfam" id="PF00430">
    <property type="entry name" value="ATP-synt_B"/>
    <property type="match status" value="1"/>
</dbReference>
<evidence type="ECO:0000256" key="9">
    <source>
        <dbReference type="ARBA" id="ARBA00023136"/>
    </source>
</evidence>
<comment type="function">
    <text evidence="11 13">F(1)F(0) ATP synthase produces ATP from ADP in the presence of a proton or sodium gradient. F-type ATPases consist of two structural domains, F(1) containing the extramembraneous catalytic core and F(0) containing the membrane proton channel, linked together by a central stalk and a peripheral stalk. During catalysis, ATP synthesis in the catalytic domain of F(1) is coupled via a rotary mechanism of the central stalk subunits to proton translocation.</text>
</comment>
<keyword evidence="5 13" id="KW-0812">Transmembrane</keyword>
<evidence type="ECO:0000256" key="4">
    <source>
        <dbReference type="ARBA" id="ARBA00022547"/>
    </source>
</evidence>
<evidence type="ECO:0000313" key="17">
    <source>
        <dbReference type="Proteomes" id="UP000626786"/>
    </source>
</evidence>
<evidence type="ECO:0000256" key="12">
    <source>
        <dbReference type="ARBA" id="ARBA00037847"/>
    </source>
</evidence>
<feature type="transmembrane region" description="Helical" evidence="13">
    <location>
        <begin position="28"/>
        <end position="47"/>
    </location>
</feature>
<comment type="function">
    <text evidence="13">Component of the F(0) channel, it forms part of the peripheral stalk, linking F(1) to F(0).</text>
</comment>
<evidence type="ECO:0000256" key="2">
    <source>
        <dbReference type="ARBA" id="ARBA00022448"/>
    </source>
</evidence>
<dbReference type="SUPFAM" id="SSF81573">
    <property type="entry name" value="F1F0 ATP synthase subunit B, membrane domain"/>
    <property type="match status" value="1"/>
</dbReference>
<dbReference type="HAMAP" id="MF_01398">
    <property type="entry name" value="ATP_synth_b_bprime"/>
    <property type="match status" value="1"/>
</dbReference>
<evidence type="ECO:0000256" key="1">
    <source>
        <dbReference type="ARBA" id="ARBA00005513"/>
    </source>
</evidence>
<keyword evidence="6 13" id="KW-0375">Hydrogen ion transport</keyword>
<evidence type="ECO:0000256" key="3">
    <source>
        <dbReference type="ARBA" id="ARBA00022475"/>
    </source>
</evidence>
<evidence type="ECO:0000256" key="6">
    <source>
        <dbReference type="ARBA" id="ARBA00022781"/>
    </source>
</evidence>
<gene>
    <name evidence="13 16" type="primary">atpF</name>
    <name evidence="16" type="ORF">H9649_08585</name>
</gene>
<dbReference type="InterPro" id="IPR002146">
    <property type="entry name" value="ATP_synth_b/b'su_bac/chlpt"/>
</dbReference>
<evidence type="ECO:0000256" key="10">
    <source>
        <dbReference type="ARBA" id="ARBA00023310"/>
    </source>
</evidence>
<dbReference type="CDD" id="cd06503">
    <property type="entry name" value="ATP-synt_Fo_b"/>
    <property type="match status" value="1"/>
</dbReference>
<organism evidence="16 17">
    <name type="scientific">Sporosarcina quadrami</name>
    <dbReference type="NCBI Taxonomy" id="2762234"/>
    <lineage>
        <taxon>Bacteria</taxon>
        <taxon>Bacillati</taxon>
        <taxon>Bacillota</taxon>
        <taxon>Bacilli</taxon>
        <taxon>Bacillales</taxon>
        <taxon>Caryophanaceae</taxon>
        <taxon>Sporosarcina</taxon>
    </lineage>
</organism>
<name>A0ABR8UA83_9BACL</name>
<reference evidence="16 17" key="1">
    <citation type="submission" date="2020-08" db="EMBL/GenBank/DDBJ databases">
        <title>A Genomic Blueprint of the Chicken Gut Microbiome.</title>
        <authorList>
            <person name="Gilroy R."/>
            <person name="Ravi A."/>
            <person name="Getino M."/>
            <person name="Pursley I."/>
            <person name="Horton D.L."/>
            <person name="Alikhan N.-F."/>
            <person name="Baker D."/>
            <person name="Gharbi K."/>
            <person name="Hall N."/>
            <person name="Watson M."/>
            <person name="Adriaenssens E.M."/>
            <person name="Foster-Nyarko E."/>
            <person name="Jarju S."/>
            <person name="Secka A."/>
            <person name="Antonio M."/>
            <person name="Oren A."/>
            <person name="Chaudhuri R."/>
            <person name="La Ragione R.M."/>
            <person name="Hildebrand F."/>
            <person name="Pallen M.J."/>
        </authorList>
    </citation>
    <scope>NUCLEOTIDE SEQUENCE [LARGE SCALE GENOMIC DNA]</scope>
    <source>
        <strain evidence="16 17">Sa2YVA2</strain>
    </source>
</reference>
<dbReference type="Gene3D" id="1.20.5.620">
    <property type="entry name" value="F1F0 ATP synthase subunit B, membrane domain"/>
    <property type="match status" value="1"/>
</dbReference>
<comment type="subcellular location">
    <subcellularLocation>
        <location evidence="13">Cell membrane</location>
        <topology evidence="13">Single-pass membrane protein</topology>
    </subcellularLocation>
    <subcellularLocation>
        <location evidence="12">Endomembrane system</location>
        <topology evidence="12">Single-pass membrane protein</topology>
    </subcellularLocation>
</comment>
<dbReference type="InterPro" id="IPR050059">
    <property type="entry name" value="ATP_synthase_B_chain"/>
</dbReference>
<dbReference type="PANTHER" id="PTHR33445">
    <property type="entry name" value="ATP SYNTHASE SUBUNIT B', CHLOROPLASTIC"/>
    <property type="match status" value="1"/>
</dbReference>
<dbReference type="Proteomes" id="UP000626786">
    <property type="component" value="Unassembled WGS sequence"/>
</dbReference>
<keyword evidence="7 13" id="KW-1133">Transmembrane helix</keyword>
<evidence type="ECO:0000256" key="11">
    <source>
        <dbReference type="ARBA" id="ARBA00025198"/>
    </source>
</evidence>
<dbReference type="InterPro" id="IPR028987">
    <property type="entry name" value="ATP_synth_B-like_membr_sf"/>
</dbReference>
<keyword evidence="8 13" id="KW-0406">Ion transport</keyword>
<dbReference type="NCBIfam" id="TIGR01144">
    <property type="entry name" value="ATP_synt_b"/>
    <property type="match status" value="1"/>
</dbReference>
<feature type="coiled-coil region" evidence="15">
    <location>
        <begin position="81"/>
        <end position="115"/>
    </location>
</feature>
<evidence type="ECO:0000256" key="14">
    <source>
        <dbReference type="RuleBase" id="RU003848"/>
    </source>
</evidence>
<keyword evidence="3 13" id="KW-1003">Cell membrane</keyword>
<dbReference type="EMBL" id="JACSQN010000006">
    <property type="protein sequence ID" value="MBD7984634.1"/>
    <property type="molecule type" value="Genomic_DNA"/>
</dbReference>
<dbReference type="InterPro" id="IPR005864">
    <property type="entry name" value="ATP_synth_F0_bsu_bac"/>
</dbReference>